<feature type="compositionally biased region" description="Basic and acidic residues" evidence="1">
    <location>
        <begin position="173"/>
        <end position="189"/>
    </location>
</feature>
<dbReference type="EMBL" id="GEDC01003678">
    <property type="protein sequence ID" value="JAS33620.1"/>
    <property type="molecule type" value="Transcribed_RNA"/>
</dbReference>
<gene>
    <name evidence="3" type="ORF">g.32212</name>
</gene>
<dbReference type="Pfam" id="PF03909">
    <property type="entry name" value="BSD"/>
    <property type="match status" value="1"/>
</dbReference>
<dbReference type="Gene3D" id="1.10.3970.10">
    <property type="entry name" value="BSD domain"/>
    <property type="match status" value="1"/>
</dbReference>
<dbReference type="InterPro" id="IPR035925">
    <property type="entry name" value="BSD_dom_sf"/>
</dbReference>
<evidence type="ECO:0000256" key="1">
    <source>
        <dbReference type="SAM" id="MobiDB-lite"/>
    </source>
</evidence>
<feature type="compositionally biased region" description="Polar residues" evidence="1">
    <location>
        <begin position="1"/>
        <end position="14"/>
    </location>
</feature>
<dbReference type="GO" id="GO:0005634">
    <property type="term" value="C:nucleus"/>
    <property type="evidence" value="ECO:0007669"/>
    <property type="project" value="TreeGrafter"/>
</dbReference>
<dbReference type="PANTHER" id="PTHR16019">
    <property type="entry name" value="SYNAPSE-ASSOCIATED PROTEIN"/>
    <property type="match status" value="1"/>
</dbReference>
<dbReference type="AlphaFoldDB" id="A0A1B6E6R5"/>
<feature type="domain" description="BSD" evidence="2">
    <location>
        <begin position="296"/>
        <end position="348"/>
    </location>
</feature>
<dbReference type="InterPro" id="IPR005607">
    <property type="entry name" value="BSD_dom"/>
</dbReference>
<feature type="region of interest" description="Disordered" evidence="1">
    <location>
        <begin position="1"/>
        <end position="128"/>
    </location>
</feature>
<sequence length="474" mass="52033">MFSGLTNQMSSWMGSTGKKQDGEIQKIDDELQQSTPVEDAGSGIDLENKKDSSPTKGSRLDMLGNLGSVKSQMSGWLSGGIPGLRKTDTPGAEGTEGVDVAQGVESPASQQSVKGSPVEKEDDNSRDTNEISMVFNSILKLANQAMVSLKEELYEEKSKSELLPEIATGSADSEAHASEEGTPIDDKEGAQNFGAVSTKALQGAKNIGSFLFSAVNKAGKTVSEASAKIKKTVEENSLLGEFNKEQEAFIKEKQGKNGDVAVPPWVGYTNEENLKEECLSLSTDRRNFVRSPPAGVEFHFDFETTQPVAMATLAEDPNLEKMRFELVPKMISEENFWRNYFYRVSLICQTSELNSMAQEGGGSIESRAATQGDTVKTQGQIMTDTTDNSSDSPLHEFVSDTFRATSQDLEEVREGMKKLGLDQTPVKEDEWEKELEAELQDYEVVAENDKKGTYQQWENQIEEMVDAEDLTDLK</sequence>
<dbReference type="SUPFAM" id="SSF140383">
    <property type="entry name" value="BSD domain-like"/>
    <property type="match status" value="1"/>
</dbReference>
<evidence type="ECO:0000259" key="2">
    <source>
        <dbReference type="PROSITE" id="PS50858"/>
    </source>
</evidence>
<protein>
    <recommendedName>
        <fullName evidence="2">BSD domain-containing protein</fullName>
    </recommendedName>
</protein>
<dbReference type="InterPro" id="IPR051494">
    <property type="entry name" value="BSD_domain-containing"/>
</dbReference>
<accession>A0A1B6E6R5</accession>
<dbReference type="GO" id="GO:0005794">
    <property type="term" value="C:Golgi apparatus"/>
    <property type="evidence" value="ECO:0007669"/>
    <property type="project" value="TreeGrafter"/>
</dbReference>
<dbReference type="GO" id="GO:0045202">
    <property type="term" value="C:synapse"/>
    <property type="evidence" value="ECO:0007669"/>
    <property type="project" value="TreeGrafter"/>
</dbReference>
<dbReference type="PANTHER" id="PTHR16019:SF6">
    <property type="entry name" value="SYNAPSE-ASSOCIATED PROTEIN 1"/>
    <property type="match status" value="1"/>
</dbReference>
<feature type="compositionally biased region" description="Basic and acidic residues" evidence="1">
    <location>
        <begin position="18"/>
        <end position="29"/>
    </location>
</feature>
<dbReference type="PROSITE" id="PS50858">
    <property type="entry name" value="BSD"/>
    <property type="match status" value="1"/>
</dbReference>
<evidence type="ECO:0000313" key="3">
    <source>
        <dbReference type="EMBL" id="JAS33620.1"/>
    </source>
</evidence>
<dbReference type="GO" id="GO:0048172">
    <property type="term" value="P:regulation of short-term neuronal synaptic plasticity"/>
    <property type="evidence" value="ECO:0007669"/>
    <property type="project" value="TreeGrafter"/>
</dbReference>
<name>A0A1B6E6R5_9HEMI</name>
<proteinExistence type="predicted"/>
<feature type="region of interest" description="Disordered" evidence="1">
    <location>
        <begin position="168"/>
        <end position="190"/>
    </location>
</feature>
<reference evidence="3" key="1">
    <citation type="submission" date="2015-12" db="EMBL/GenBank/DDBJ databases">
        <title>De novo transcriptome assembly of four potential Pierce s Disease insect vectors from Arizona vineyards.</title>
        <authorList>
            <person name="Tassone E.E."/>
        </authorList>
    </citation>
    <scope>NUCLEOTIDE SEQUENCE</scope>
</reference>
<dbReference type="GO" id="GO:0038203">
    <property type="term" value="P:TORC2 signaling"/>
    <property type="evidence" value="ECO:0007669"/>
    <property type="project" value="TreeGrafter"/>
</dbReference>
<dbReference type="SMART" id="SM00751">
    <property type="entry name" value="BSD"/>
    <property type="match status" value="1"/>
</dbReference>
<organism evidence="3">
    <name type="scientific">Clastoptera arizonana</name>
    <name type="common">Arizona spittle bug</name>
    <dbReference type="NCBI Taxonomy" id="38151"/>
    <lineage>
        <taxon>Eukaryota</taxon>
        <taxon>Metazoa</taxon>
        <taxon>Ecdysozoa</taxon>
        <taxon>Arthropoda</taxon>
        <taxon>Hexapoda</taxon>
        <taxon>Insecta</taxon>
        <taxon>Pterygota</taxon>
        <taxon>Neoptera</taxon>
        <taxon>Paraneoptera</taxon>
        <taxon>Hemiptera</taxon>
        <taxon>Auchenorrhyncha</taxon>
        <taxon>Cercopoidea</taxon>
        <taxon>Clastopteridae</taxon>
        <taxon>Clastoptera</taxon>
    </lineage>
</organism>
<feature type="compositionally biased region" description="Basic and acidic residues" evidence="1">
    <location>
        <begin position="117"/>
        <end position="128"/>
    </location>
</feature>